<evidence type="ECO:0000313" key="1">
    <source>
        <dbReference type="EMBL" id="MBB3099021.1"/>
    </source>
</evidence>
<organism evidence="1 2">
    <name type="scientific">Actinoplanes campanulatus</name>
    <dbReference type="NCBI Taxonomy" id="113559"/>
    <lineage>
        <taxon>Bacteria</taxon>
        <taxon>Bacillati</taxon>
        <taxon>Actinomycetota</taxon>
        <taxon>Actinomycetes</taxon>
        <taxon>Micromonosporales</taxon>
        <taxon>Micromonosporaceae</taxon>
        <taxon>Actinoplanes</taxon>
    </lineage>
</organism>
<name>A0A7W5AMV3_9ACTN</name>
<dbReference type="AlphaFoldDB" id="A0A7W5AMV3"/>
<accession>A0A7W5AMV3</accession>
<comment type="caution">
    <text evidence="1">The sequence shown here is derived from an EMBL/GenBank/DDBJ whole genome shotgun (WGS) entry which is preliminary data.</text>
</comment>
<dbReference type="RefSeq" id="WP_183225106.1">
    <property type="nucleotide sequence ID" value="NZ_BMPW01000020.1"/>
</dbReference>
<proteinExistence type="predicted"/>
<protein>
    <submittedName>
        <fullName evidence="1">Uncharacterized protein</fullName>
    </submittedName>
</protein>
<dbReference type="Proteomes" id="UP000590749">
    <property type="component" value="Unassembled WGS sequence"/>
</dbReference>
<sequence>MGTIVVKRLNRRLDEATTVKTEAETGKARAETVSIEVATARGLLADVKQMMTEQREAYEQQIAMARGQQEAQIQSVRVQHQADMRTMEARLSGVEKAFRRHAEWDDQATTVLRRVHPDFPDPPPVTFD</sequence>
<evidence type="ECO:0000313" key="2">
    <source>
        <dbReference type="Proteomes" id="UP000590749"/>
    </source>
</evidence>
<reference evidence="1 2" key="1">
    <citation type="submission" date="2020-08" db="EMBL/GenBank/DDBJ databases">
        <title>Genomic Encyclopedia of Type Strains, Phase III (KMG-III): the genomes of soil and plant-associated and newly described type strains.</title>
        <authorList>
            <person name="Whitman W."/>
        </authorList>
    </citation>
    <scope>NUCLEOTIDE SEQUENCE [LARGE SCALE GENOMIC DNA]</scope>
    <source>
        <strain evidence="1 2">CECT 3287</strain>
    </source>
</reference>
<gene>
    <name evidence="1" type="ORF">FHR83_006727</name>
</gene>
<dbReference type="EMBL" id="JACHXF010000017">
    <property type="protein sequence ID" value="MBB3099021.1"/>
    <property type="molecule type" value="Genomic_DNA"/>
</dbReference>
<keyword evidence="2" id="KW-1185">Reference proteome</keyword>